<sequence length="93" mass="10744">MKLKEEQKNKSVLTTSYVLTNGSPITFVLYDEDGDWQLFGDDEVDDEEDAYLVSVDEILEMEPILKKLPDLQPGQAATREKDSTRWFIVEDEE</sequence>
<dbReference type="AlphaFoldDB" id="A0A212JKD7"/>
<evidence type="ECO:0008006" key="2">
    <source>
        <dbReference type="Google" id="ProtNLM"/>
    </source>
</evidence>
<dbReference type="RefSeq" id="WP_006844569.1">
    <property type="nucleotide sequence ID" value="NZ_CALESN010000019.1"/>
</dbReference>
<proteinExistence type="predicted"/>
<organism evidence="1">
    <name type="scientific">uncultured Dysgonomonas sp</name>
    <dbReference type="NCBI Taxonomy" id="206096"/>
    <lineage>
        <taxon>Bacteria</taxon>
        <taxon>Pseudomonadati</taxon>
        <taxon>Bacteroidota</taxon>
        <taxon>Bacteroidia</taxon>
        <taxon>Bacteroidales</taxon>
        <taxon>Dysgonomonadaceae</taxon>
        <taxon>Dysgonomonas</taxon>
        <taxon>environmental samples</taxon>
    </lineage>
</organism>
<protein>
    <recommendedName>
        <fullName evidence="2">DUF2185 domain-containing protein</fullName>
    </recommendedName>
</protein>
<name>A0A212JKD7_9BACT</name>
<gene>
    <name evidence="1" type="ORF">KL86DYS2_11754</name>
</gene>
<reference evidence="1" key="1">
    <citation type="submission" date="2016-04" db="EMBL/GenBank/DDBJ databases">
        <authorList>
            <person name="Evans L.H."/>
            <person name="Alamgir A."/>
            <person name="Owens N."/>
            <person name="Weber N.D."/>
            <person name="Virtaneva K."/>
            <person name="Barbian K."/>
            <person name="Babar A."/>
            <person name="Rosenke K."/>
        </authorList>
    </citation>
    <scope>NUCLEOTIDE SEQUENCE</scope>
    <source>
        <strain evidence="1">86-2</strain>
    </source>
</reference>
<accession>A0A212JKD7</accession>
<dbReference type="EMBL" id="FLUL01000001">
    <property type="protein sequence ID" value="SBV99896.1"/>
    <property type="molecule type" value="Genomic_DNA"/>
</dbReference>
<dbReference type="GeneID" id="78083803"/>
<evidence type="ECO:0000313" key="1">
    <source>
        <dbReference type="EMBL" id="SBV99896.1"/>
    </source>
</evidence>